<keyword evidence="4" id="KW-1185">Reference proteome</keyword>
<dbReference type="PANTHER" id="PTHR21561:SF12">
    <property type="entry name" value="INO80 COMPLEX SUBUNIT B"/>
    <property type="match status" value="1"/>
</dbReference>
<accession>A0A443S3A1</accession>
<proteinExistence type="predicted"/>
<dbReference type="PANTHER" id="PTHR21561">
    <property type="entry name" value="INO80 COMPLEX SUBUNIT B"/>
    <property type="match status" value="1"/>
</dbReference>
<comment type="caution">
    <text evidence="3">The sequence shown here is derived from an EMBL/GenBank/DDBJ whole genome shotgun (WGS) entry which is preliminary data.</text>
</comment>
<gene>
    <name evidence="3" type="ORF">B4U80_01757</name>
</gene>
<dbReference type="Pfam" id="PF04795">
    <property type="entry name" value="PAPA-1"/>
    <property type="match status" value="1"/>
</dbReference>
<dbReference type="InterPro" id="IPR029523">
    <property type="entry name" value="INO80B/Ies2"/>
</dbReference>
<sequence>MLDEFEEYEEIVENELPRKKGQASDEEDDWLKALEEGRLHEFDEELKKMNDPKLMTARQRALLISKTEKSNKEDVTSTVSKAKAEETIDKETLEKNLLKARKRRQQAEEKKEKDKKLTIERLLNKKSDSGGKCGSGVKGKKKKPETPKISYINSQNGIYVCFPENMIPEFEVFSNFDVKPESPKVVLCARNGCKNRKKYSCSKSKLPCCSLECYRIIESKQV</sequence>
<dbReference type="STRING" id="299467.A0A443S3A1"/>
<evidence type="ECO:0000313" key="3">
    <source>
        <dbReference type="EMBL" id="RWS22005.1"/>
    </source>
</evidence>
<keyword evidence="1" id="KW-0175">Coiled coil</keyword>
<feature type="domain" description="INO80 complex subunit B-like conserved region" evidence="2">
    <location>
        <begin position="91"/>
        <end position="166"/>
    </location>
</feature>
<dbReference type="Proteomes" id="UP000288716">
    <property type="component" value="Unassembled WGS sequence"/>
</dbReference>
<dbReference type="GO" id="GO:0006338">
    <property type="term" value="P:chromatin remodeling"/>
    <property type="evidence" value="ECO:0007669"/>
    <property type="project" value="InterPro"/>
</dbReference>
<dbReference type="InterPro" id="IPR006880">
    <property type="entry name" value="INO80B_C"/>
</dbReference>
<dbReference type="AlphaFoldDB" id="A0A443S3A1"/>
<protein>
    <recommendedName>
        <fullName evidence="2">INO80 complex subunit B-like conserved region domain-containing protein</fullName>
    </recommendedName>
</protein>
<dbReference type="EMBL" id="NCKV01010099">
    <property type="protein sequence ID" value="RWS22005.1"/>
    <property type="molecule type" value="Genomic_DNA"/>
</dbReference>
<dbReference type="GO" id="GO:0031011">
    <property type="term" value="C:Ino80 complex"/>
    <property type="evidence" value="ECO:0007669"/>
    <property type="project" value="InterPro"/>
</dbReference>
<feature type="coiled-coil region" evidence="1">
    <location>
        <begin position="81"/>
        <end position="117"/>
    </location>
</feature>
<dbReference type="SMART" id="SM01406">
    <property type="entry name" value="PAPA-1"/>
    <property type="match status" value="1"/>
</dbReference>
<name>A0A443S3A1_9ACAR</name>
<dbReference type="VEuPathDB" id="VectorBase:LDEU010035"/>
<reference evidence="3 4" key="1">
    <citation type="journal article" date="2018" name="Gigascience">
        <title>Genomes of trombidid mites reveal novel predicted allergens and laterally-transferred genes associated with secondary metabolism.</title>
        <authorList>
            <person name="Dong X."/>
            <person name="Chaisiri K."/>
            <person name="Xia D."/>
            <person name="Armstrong S.D."/>
            <person name="Fang Y."/>
            <person name="Donnelly M.J."/>
            <person name="Kadowaki T."/>
            <person name="McGarry J.W."/>
            <person name="Darby A.C."/>
            <person name="Makepeace B.L."/>
        </authorList>
    </citation>
    <scope>NUCLEOTIDE SEQUENCE [LARGE SCALE GENOMIC DNA]</scope>
    <source>
        <strain evidence="3">UoL-UT</strain>
    </source>
</reference>
<organism evidence="3 4">
    <name type="scientific">Leptotrombidium deliense</name>
    <dbReference type="NCBI Taxonomy" id="299467"/>
    <lineage>
        <taxon>Eukaryota</taxon>
        <taxon>Metazoa</taxon>
        <taxon>Ecdysozoa</taxon>
        <taxon>Arthropoda</taxon>
        <taxon>Chelicerata</taxon>
        <taxon>Arachnida</taxon>
        <taxon>Acari</taxon>
        <taxon>Acariformes</taxon>
        <taxon>Trombidiformes</taxon>
        <taxon>Prostigmata</taxon>
        <taxon>Anystina</taxon>
        <taxon>Parasitengona</taxon>
        <taxon>Trombiculoidea</taxon>
        <taxon>Trombiculidae</taxon>
        <taxon>Leptotrombidium</taxon>
    </lineage>
</organism>
<dbReference type="OrthoDB" id="2021186at2759"/>
<evidence type="ECO:0000259" key="2">
    <source>
        <dbReference type="SMART" id="SM01406"/>
    </source>
</evidence>
<evidence type="ECO:0000313" key="4">
    <source>
        <dbReference type="Proteomes" id="UP000288716"/>
    </source>
</evidence>
<evidence type="ECO:0000256" key="1">
    <source>
        <dbReference type="SAM" id="Coils"/>
    </source>
</evidence>
<dbReference type="CDD" id="cd23021">
    <property type="entry name" value="zf-HIT_IN80B"/>
    <property type="match status" value="1"/>
</dbReference>